<dbReference type="GO" id="GO:0015293">
    <property type="term" value="F:symporter activity"/>
    <property type="evidence" value="ECO:0007669"/>
    <property type="project" value="UniProtKB-KW"/>
</dbReference>
<dbReference type="PATRIC" id="fig|999408.3.peg.2689"/>
<keyword evidence="3" id="KW-1003">Cell membrane</keyword>
<gene>
    <name evidence="8" type="ORF">HMPREF1090_02489</name>
</gene>
<comment type="caution">
    <text evidence="8">The sequence shown here is derived from an EMBL/GenBank/DDBJ whole genome shotgun (WGS) entry which is preliminary data.</text>
</comment>
<evidence type="ECO:0000313" key="8">
    <source>
        <dbReference type="EMBL" id="ENZ13869.1"/>
    </source>
</evidence>
<organism evidence="8 9">
    <name type="scientific">[Clostridium] clostridioforme 90A8</name>
    <dbReference type="NCBI Taxonomy" id="999408"/>
    <lineage>
        <taxon>Bacteria</taxon>
        <taxon>Bacillati</taxon>
        <taxon>Bacillota</taxon>
        <taxon>Clostridia</taxon>
        <taxon>Lachnospirales</taxon>
        <taxon>Lachnospiraceae</taxon>
        <taxon>Enterocloster</taxon>
    </lineage>
</organism>
<name>A0A0E2HAS3_9FIRM</name>
<evidence type="ECO:0000313" key="9">
    <source>
        <dbReference type="Proteomes" id="UP000013085"/>
    </source>
</evidence>
<feature type="transmembrane region" description="Helical" evidence="7">
    <location>
        <begin position="353"/>
        <end position="374"/>
    </location>
</feature>
<protein>
    <recommendedName>
        <fullName evidence="10">Sodium:dicarboxylate symporter</fullName>
    </recommendedName>
</protein>
<feature type="transmembrane region" description="Helical" evidence="7">
    <location>
        <begin position="222"/>
        <end position="245"/>
    </location>
</feature>
<dbReference type="PRINTS" id="PR00173">
    <property type="entry name" value="EDTRNSPORT"/>
</dbReference>
<proteinExistence type="predicted"/>
<dbReference type="SUPFAM" id="SSF118215">
    <property type="entry name" value="Proton glutamate symport protein"/>
    <property type="match status" value="1"/>
</dbReference>
<reference evidence="8 9" key="1">
    <citation type="submission" date="2013-01" db="EMBL/GenBank/DDBJ databases">
        <title>The Genome Sequence of Clostridium clostridioforme 90A8.</title>
        <authorList>
            <consortium name="The Broad Institute Genome Sequencing Platform"/>
            <person name="Earl A."/>
            <person name="Ward D."/>
            <person name="Feldgarden M."/>
            <person name="Gevers D."/>
            <person name="Courvalin P."/>
            <person name="Lambert T."/>
            <person name="Walker B."/>
            <person name="Young S.K."/>
            <person name="Zeng Q."/>
            <person name="Gargeya S."/>
            <person name="Fitzgerald M."/>
            <person name="Haas B."/>
            <person name="Abouelleil A."/>
            <person name="Alvarado L."/>
            <person name="Arachchi H.M."/>
            <person name="Berlin A.M."/>
            <person name="Chapman S.B."/>
            <person name="Dewar J."/>
            <person name="Goldberg J."/>
            <person name="Griggs A."/>
            <person name="Gujja S."/>
            <person name="Hansen M."/>
            <person name="Howarth C."/>
            <person name="Imamovic A."/>
            <person name="Larimer J."/>
            <person name="McCowan C."/>
            <person name="Murphy C."/>
            <person name="Neiman D."/>
            <person name="Pearson M."/>
            <person name="Priest M."/>
            <person name="Roberts A."/>
            <person name="Saif S."/>
            <person name="Shea T."/>
            <person name="Sisk P."/>
            <person name="Sykes S."/>
            <person name="Wortman J."/>
            <person name="Nusbaum C."/>
            <person name="Birren B."/>
        </authorList>
    </citation>
    <scope>NUCLEOTIDE SEQUENCE [LARGE SCALE GENOMIC DNA]</scope>
    <source>
        <strain evidence="8 9">90A8</strain>
    </source>
</reference>
<dbReference type="InterPro" id="IPR036458">
    <property type="entry name" value="Na:dicarbo_symporter_sf"/>
</dbReference>
<keyword evidence="4 7" id="KW-0812">Transmembrane</keyword>
<dbReference type="GeneID" id="57963198"/>
<sequence length="410" mass="43372">MKIGGKKIGLSTQIFAAMLLGAVLGIVIGEPMTKVGFIGTIWLNCIKMIVVPMVLVTIVTGVVSQKDMKTLGRISFRIMAYYIVTTLVACAIGILVTSIVKPGAIANFTGLASKEVTGSADITVADFFTGMFSSNITQTFADGNILQTVVIAILLGVAILRMKNPEHKEKAIKGMNVLNDMVFSLINMIMLVSPIGVFFLMGDSFGKYGAGIFTSMATLVGTYYLACLVHVVLVYCTVIWVTAGINPLKFLKDSAELWVYTISTCSSVAAIPINIKVAKEKFNVPETISGFTVPLGSQMNYDGSVILYGCVILFISQTIGVPVTLGTMVKIILMSAILSTGGGGIPGSGIVKLLVMVTAFGLPTEIVGIIAAFYRLFDMGTTTNNCLGDLAGTVFVSKLEDKAAARAKSA</sequence>
<dbReference type="EMBL" id="AGYR01000028">
    <property type="protein sequence ID" value="ENZ13869.1"/>
    <property type="molecule type" value="Genomic_DNA"/>
</dbReference>
<dbReference type="PANTHER" id="PTHR42865:SF7">
    <property type="entry name" value="PROTON_GLUTAMATE-ASPARTATE SYMPORTER"/>
    <property type="match status" value="1"/>
</dbReference>
<evidence type="ECO:0000256" key="1">
    <source>
        <dbReference type="ARBA" id="ARBA00004651"/>
    </source>
</evidence>
<dbReference type="PANTHER" id="PTHR42865">
    <property type="entry name" value="PROTON/GLUTAMATE-ASPARTATE SYMPORTER"/>
    <property type="match status" value="1"/>
</dbReference>
<keyword evidence="6 7" id="KW-0472">Membrane</keyword>
<evidence type="ECO:0008006" key="10">
    <source>
        <dbReference type="Google" id="ProtNLM"/>
    </source>
</evidence>
<dbReference type="GO" id="GO:0005886">
    <property type="term" value="C:plasma membrane"/>
    <property type="evidence" value="ECO:0007669"/>
    <property type="project" value="UniProtKB-SubCell"/>
</dbReference>
<dbReference type="InterPro" id="IPR001991">
    <property type="entry name" value="Na-dicarboxylate_symporter"/>
</dbReference>
<dbReference type="RefSeq" id="WP_002585635.1">
    <property type="nucleotide sequence ID" value="NZ_KB851021.1"/>
</dbReference>
<dbReference type="HOGENOM" id="CLU_019375_7_1_9"/>
<feature type="transmembrane region" description="Helical" evidence="7">
    <location>
        <begin position="76"/>
        <end position="100"/>
    </location>
</feature>
<dbReference type="Gene3D" id="1.10.3860.10">
    <property type="entry name" value="Sodium:dicarboxylate symporter"/>
    <property type="match status" value="1"/>
</dbReference>
<evidence type="ECO:0000256" key="3">
    <source>
        <dbReference type="ARBA" id="ARBA00022475"/>
    </source>
</evidence>
<feature type="transmembrane region" description="Helical" evidence="7">
    <location>
        <begin position="305"/>
        <end position="333"/>
    </location>
</feature>
<feature type="transmembrane region" description="Helical" evidence="7">
    <location>
        <begin position="140"/>
        <end position="160"/>
    </location>
</feature>
<feature type="transmembrane region" description="Helical" evidence="7">
    <location>
        <begin position="41"/>
        <end position="64"/>
    </location>
</feature>
<evidence type="ECO:0000256" key="6">
    <source>
        <dbReference type="ARBA" id="ARBA00023136"/>
    </source>
</evidence>
<keyword evidence="2" id="KW-0813">Transport</keyword>
<dbReference type="Pfam" id="PF00375">
    <property type="entry name" value="SDF"/>
    <property type="match status" value="1"/>
</dbReference>
<evidence type="ECO:0000256" key="4">
    <source>
        <dbReference type="ARBA" id="ARBA00022692"/>
    </source>
</evidence>
<keyword evidence="5 7" id="KW-1133">Transmembrane helix</keyword>
<feature type="transmembrane region" description="Helical" evidence="7">
    <location>
        <begin position="181"/>
        <end position="202"/>
    </location>
</feature>
<dbReference type="Proteomes" id="UP000013085">
    <property type="component" value="Unassembled WGS sequence"/>
</dbReference>
<dbReference type="AlphaFoldDB" id="A0A0E2HAS3"/>
<evidence type="ECO:0000256" key="2">
    <source>
        <dbReference type="ARBA" id="ARBA00022448"/>
    </source>
</evidence>
<feature type="transmembrane region" description="Helical" evidence="7">
    <location>
        <begin position="257"/>
        <end position="275"/>
    </location>
</feature>
<evidence type="ECO:0000256" key="7">
    <source>
        <dbReference type="SAM" id="Phobius"/>
    </source>
</evidence>
<accession>A0A0E2HAS3</accession>
<evidence type="ECO:0000256" key="5">
    <source>
        <dbReference type="ARBA" id="ARBA00022989"/>
    </source>
</evidence>
<comment type="subcellular location">
    <subcellularLocation>
        <location evidence="1">Cell membrane</location>
        <topology evidence="1">Multi-pass membrane protein</topology>
    </subcellularLocation>
</comment>